<organism evidence="3 4">
    <name type="scientific">Steinernema hermaphroditum</name>
    <dbReference type="NCBI Taxonomy" id="289476"/>
    <lineage>
        <taxon>Eukaryota</taxon>
        <taxon>Metazoa</taxon>
        <taxon>Ecdysozoa</taxon>
        <taxon>Nematoda</taxon>
        <taxon>Chromadorea</taxon>
        <taxon>Rhabditida</taxon>
        <taxon>Tylenchina</taxon>
        <taxon>Panagrolaimomorpha</taxon>
        <taxon>Strongyloidoidea</taxon>
        <taxon>Steinernematidae</taxon>
        <taxon>Steinernema</taxon>
    </lineage>
</organism>
<gene>
    <name evidence="3" type="ORF">QR680_012862</name>
</gene>
<evidence type="ECO:0000259" key="2">
    <source>
        <dbReference type="Pfam" id="PF14214"/>
    </source>
</evidence>
<keyword evidence="4" id="KW-1185">Reference proteome</keyword>
<sequence length="260" mass="30080">MTSVDSSGKNYGFKEDDDITSEDVEEVVADFGSNEDLDAEEPPATLDFDDQCADLQAPENQTPDSDAEEDAKEDAEVTWEDQDDYVPGEGDDEDEDMQQYAERIGKGRRYLSNRLFVRFRTRRPALGIFHCYAVWDMNHQQRPLPRKIFLLPYSYPGGKAYMQRKFLDTMAISARVGAPSFYVTFAGNPEWPEIIHQRKHEKQPLTELYDIQWRVFLRKLNELKKNLKQCFGEQVGMAMSIEQQRTFDDQSKSDTLFATL</sequence>
<dbReference type="InterPro" id="IPR025476">
    <property type="entry name" value="Helitron_helicase-like"/>
</dbReference>
<feature type="compositionally biased region" description="Acidic residues" evidence="1">
    <location>
        <begin position="15"/>
        <end position="52"/>
    </location>
</feature>
<feature type="compositionally biased region" description="Acidic residues" evidence="1">
    <location>
        <begin position="65"/>
        <end position="94"/>
    </location>
</feature>
<comment type="caution">
    <text evidence="3">The sequence shown here is derived from an EMBL/GenBank/DDBJ whole genome shotgun (WGS) entry which is preliminary data.</text>
</comment>
<dbReference type="EMBL" id="JAUCMV010000002">
    <property type="protein sequence ID" value="KAK0417173.1"/>
    <property type="molecule type" value="Genomic_DNA"/>
</dbReference>
<feature type="region of interest" description="Disordered" evidence="1">
    <location>
        <begin position="1"/>
        <end position="94"/>
    </location>
</feature>
<dbReference type="Proteomes" id="UP001175271">
    <property type="component" value="Unassembled WGS sequence"/>
</dbReference>
<protein>
    <recommendedName>
        <fullName evidence="2">Helitron helicase-like domain-containing protein</fullName>
    </recommendedName>
</protein>
<evidence type="ECO:0000313" key="4">
    <source>
        <dbReference type="Proteomes" id="UP001175271"/>
    </source>
</evidence>
<evidence type="ECO:0000256" key="1">
    <source>
        <dbReference type="SAM" id="MobiDB-lite"/>
    </source>
</evidence>
<proteinExistence type="predicted"/>
<accession>A0AA39I3J4</accession>
<dbReference type="Pfam" id="PF14214">
    <property type="entry name" value="Helitron_like_N"/>
    <property type="match status" value="1"/>
</dbReference>
<reference evidence="3" key="1">
    <citation type="submission" date="2023-06" db="EMBL/GenBank/DDBJ databases">
        <title>Genomic analysis of the entomopathogenic nematode Steinernema hermaphroditum.</title>
        <authorList>
            <person name="Schwarz E.M."/>
            <person name="Heppert J.K."/>
            <person name="Baniya A."/>
            <person name="Schwartz H.T."/>
            <person name="Tan C.-H."/>
            <person name="Antoshechkin I."/>
            <person name="Sternberg P.W."/>
            <person name="Goodrich-Blair H."/>
            <person name="Dillman A.R."/>
        </authorList>
    </citation>
    <scope>NUCLEOTIDE SEQUENCE</scope>
    <source>
        <strain evidence="3">PS9179</strain>
        <tissue evidence="3">Whole animal</tissue>
    </source>
</reference>
<evidence type="ECO:0000313" key="3">
    <source>
        <dbReference type="EMBL" id="KAK0417173.1"/>
    </source>
</evidence>
<feature type="domain" description="Helitron helicase-like" evidence="2">
    <location>
        <begin position="139"/>
        <end position="244"/>
    </location>
</feature>
<dbReference type="AlphaFoldDB" id="A0AA39I3J4"/>
<name>A0AA39I3J4_9BILA</name>